<dbReference type="Proteomes" id="UP000016665">
    <property type="component" value="Chromosome 26"/>
</dbReference>
<evidence type="ECO:0000313" key="11">
    <source>
        <dbReference type="Ensembl" id="ENSFALP00000024147.1"/>
    </source>
</evidence>
<dbReference type="Pfam" id="PF00084">
    <property type="entry name" value="Sushi"/>
    <property type="match status" value="5"/>
</dbReference>
<evidence type="ECO:0000256" key="1">
    <source>
        <dbReference type="ARBA" id="ARBA00022588"/>
    </source>
</evidence>
<feature type="disulfide bond" evidence="9">
    <location>
        <begin position="107"/>
        <end position="150"/>
    </location>
</feature>
<feature type="disulfide bond" evidence="9">
    <location>
        <begin position="136"/>
        <end position="163"/>
    </location>
</feature>
<feature type="domain" description="Sushi" evidence="10">
    <location>
        <begin position="227"/>
        <end position="285"/>
    </location>
</feature>
<dbReference type="PANTHER" id="PTHR45656">
    <property type="entry name" value="PROTEIN CBR-CLEC-78"/>
    <property type="match status" value="1"/>
</dbReference>
<dbReference type="PANTHER" id="PTHR45656:SF4">
    <property type="entry name" value="PROTEIN CBR-CLEC-78"/>
    <property type="match status" value="1"/>
</dbReference>
<reference evidence="11" key="2">
    <citation type="submission" date="2025-08" db="UniProtKB">
        <authorList>
            <consortium name="Ensembl"/>
        </authorList>
    </citation>
    <scope>IDENTIFICATION</scope>
</reference>
<keyword evidence="1" id="KW-0399">Innate immunity</keyword>
<dbReference type="GO" id="GO:0045087">
    <property type="term" value="P:innate immune response"/>
    <property type="evidence" value="ECO:0007669"/>
    <property type="project" value="UniProtKB-KW"/>
</dbReference>
<keyword evidence="8" id="KW-0325">Glycoprotein</keyword>
<evidence type="ECO:0000256" key="5">
    <source>
        <dbReference type="ARBA" id="ARBA00022859"/>
    </source>
</evidence>
<evidence type="ECO:0000256" key="6">
    <source>
        <dbReference type="ARBA" id="ARBA00022875"/>
    </source>
</evidence>
<dbReference type="InterPro" id="IPR035976">
    <property type="entry name" value="Sushi/SCR/CCP_sf"/>
</dbReference>
<organism evidence="11 12">
    <name type="scientific">Ficedula albicollis</name>
    <name type="common">Collared flycatcher</name>
    <name type="synonym">Muscicapa albicollis</name>
    <dbReference type="NCBI Taxonomy" id="59894"/>
    <lineage>
        <taxon>Eukaryota</taxon>
        <taxon>Metazoa</taxon>
        <taxon>Chordata</taxon>
        <taxon>Craniata</taxon>
        <taxon>Vertebrata</taxon>
        <taxon>Euteleostomi</taxon>
        <taxon>Archelosauria</taxon>
        <taxon>Archosauria</taxon>
        <taxon>Dinosauria</taxon>
        <taxon>Saurischia</taxon>
        <taxon>Theropoda</taxon>
        <taxon>Coelurosauria</taxon>
        <taxon>Aves</taxon>
        <taxon>Neognathae</taxon>
        <taxon>Neoaves</taxon>
        <taxon>Telluraves</taxon>
        <taxon>Australaves</taxon>
        <taxon>Passeriformes</taxon>
        <taxon>Muscicapidae</taxon>
        <taxon>Ficedula</taxon>
    </lineage>
</organism>
<evidence type="ECO:0000313" key="12">
    <source>
        <dbReference type="Proteomes" id="UP000016665"/>
    </source>
</evidence>
<proteinExistence type="predicted"/>
<dbReference type="PROSITE" id="PS50923">
    <property type="entry name" value="SUSHI"/>
    <property type="match status" value="5"/>
</dbReference>
<dbReference type="AlphaFoldDB" id="A0A803VN41"/>
<dbReference type="CDD" id="cd00033">
    <property type="entry name" value="CCP"/>
    <property type="match status" value="5"/>
</dbReference>
<keyword evidence="5" id="KW-0391">Immunity</keyword>
<evidence type="ECO:0000256" key="3">
    <source>
        <dbReference type="ARBA" id="ARBA00022729"/>
    </source>
</evidence>
<feature type="disulfide bond" evidence="9">
    <location>
        <begin position="256"/>
        <end position="283"/>
    </location>
</feature>
<reference evidence="11 12" key="1">
    <citation type="journal article" date="2012" name="Nature">
        <title>The genomic landscape of species divergence in Ficedula flycatchers.</title>
        <authorList>
            <person name="Ellegren H."/>
            <person name="Smeds L."/>
            <person name="Burri R."/>
            <person name="Olason P.I."/>
            <person name="Backstrom N."/>
            <person name="Kawakami T."/>
            <person name="Kunstner A."/>
            <person name="Makinen H."/>
            <person name="Nadachowska-Brzyska K."/>
            <person name="Qvarnstrom A."/>
            <person name="Uebbing S."/>
            <person name="Wolf J.B."/>
        </authorList>
    </citation>
    <scope>NUCLEOTIDE SEQUENCE [LARGE SCALE GENOMIC DNA]</scope>
</reference>
<keyword evidence="7 9" id="KW-1015">Disulfide bond</keyword>
<keyword evidence="3" id="KW-0732">Signal</keyword>
<keyword evidence="4" id="KW-0677">Repeat</keyword>
<dbReference type="InterPro" id="IPR051277">
    <property type="entry name" value="SEZ6_CSMD_C4BPB_Regulators"/>
</dbReference>
<keyword evidence="2 9" id="KW-0768">Sushi</keyword>
<sequence length="359" mass="38395">PGAGHSPGSLVLYSCAEGYSLRGNASIRCTAKGTWSRPQPRCQATGCTRPEIENGKVSGLETTYMLEDTIFFECNFGYALNGSQGSQCQFGGKWHPPVPTCEKLLQCPSPPNIDKGNHNSQDLEVFPTGMVVNYSCDPGYSLQGQASIYCTDSGNWSLPLPQCAVLHCSKPANITNGSFSGPAKAVFTPGTSVNYICEPGFSLLGTASIYCTASGAWSHPPPVCQEIRCEFPDVQGVKKAIKGNTYRSGTNVTLECDDGYMLEGISHTQCQEDFSWDPPVPACKLSEWNANKAENKQKHANALPTCKYLLGLLRKGSIQGCGSEKSGVVGLSRETLARGSCGCPWVPEVPKARARSSLG</sequence>
<keyword evidence="12" id="KW-1185">Reference proteome</keyword>
<dbReference type="Ensembl" id="ENSFALT00000040390.1">
    <property type="protein sequence ID" value="ENSFALP00000024147.1"/>
    <property type="gene ID" value="ENSFALG00000027899.1"/>
</dbReference>
<evidence type="ECO:0000256" key="2">
    <source>
        <dbReference type="ARBA" id="ARBA00022659"/>
    </source>
</evidence>
<accession>A0A803VN41</accession>
<dbReference type="FunFam" id="2.10.70.10:FF:000014">
    <property type="entry name" value="Membrane cofactor protein"/>
    <property type="match status" value="1"/>
</dbReference>
<feature type="disulfide bond" evidence="9">
    <location>
        <begin position="74"/>
        <end position="101"/>
    </location>
</feature>
<evidence type="ECO:0000259" key="10">
    <source>
        <dbReference type="PROSITE" id="PS50923"/>
    </source>
</evidence>
<feature type="domain" description="Sushi" evidence="10">
    <location>
        <begin position="105"/>
        <end position="165"/>
    </location>
</feature>
<name>A0A803VN41_FICAL</name>
<dbReference type="InterPro" id="IPR000436">
    <property type="entry name" value="Sushi_SCR_CCP_dom"/>
</dbReference>
<feature type="domain" description="Sushi" evidence="10">
    <location>
        <begin position="166"/>
        <end position="226"/>
    </location>
</feature>
<feature type="domain" description="Sushi" evidence="10">
    <location>
        <begin position="1"/>
        <end position="44"/>
    </location>
</feature>
<dbReference type="SMART" id="SM00032">
    <property type="entry name" value="CCP"/>
    <property type="match status" value="5"/>
</dbReference>
<protein>
    <recommendedName>
        <fullName evidence="10">Sushi domain-containing protein</fullName>
    </recommendedName>
</protein>
<feature type="disulfide bond" evidence="9">
    <location>
        <begin position="197"/>
        <end position="224"/>
    </location>
</feature>
<reference evidence="11" key="3">
    <citation type="submission" date="2025-09" db="UniProtKB">
        <authorList>
            <consortium name="Ensembl"/>
        </authorList>
    </citation>
    <scope>IDENTIFICATION</scope>
</reference>
<evidence type="ECO:0000256" key="4">
    <source>
        <dbReference type="ARBA" id="ARBA00022737"/>
    </source>
</evidence>
<feature type="disulfide bond" evidence="9">
    <location>
        <begin position="15"/>
        <end position="42"/>
    </location>
</feature>
<dbReference type="GeneTree" id="ENSGT00940000154967"/>
<comment type="caution">
    <text evidence="9">Lacks conserved residue(s) required for the propagation of feature annotation.</text>
</comment>
<dbReference type="SUPFAM" id="SSF57535">
    <property type="entry name" value="Complement control module/SCR domain"/>
    <property type="match status" value="5"/>
</dbReference>
<feature type="disulfide bond" evidence="9">
    <location>
        <begin position="168"/>
        <end position="211"/>
    </location>
</feature>
<evidence type="ECO:0000256" key="7">
    <source>
        <dbReference type="ARBA" id="ARBA00023157"/>
    </source>
</evidence>
<dbReference type="Gene3D" id="2.10.70.10">
    <property type="entry name" value="Complement Module, domain 1"/>
    <property type="match status" value="5"/>
</dbReference>
<evidence type="ECO:0000256" key="8">
    <source>
        <dbReference type="ARBA" id="ARBA00023180"/>
    </source>
</evidence>
<dbReference type="GO" id="GO:0006958">
    <property type="term" value="P:complement activation, classical pathway"/>
    <property type="evidence" value="ECO:0007669"/>
    <property type="project" value="UniProtKB-KW"/>
</dbReference>
<dbReference type="FunFam" id="2.10.70.10:FF:000070">
    <property type="entry name" value="Complement C3d receptor 2"/>
    <property type="match status" value="1"/>
</dbReference>
<keyword evidence="6" id="KW-0180">Complement pathway</keyword>
<evidence type="ECO:0000256" key="9">
    <source>
        <dbReference type="PROSITE-ProRule" id="PRU00302"/>
    </source>
</evidence>
<feature type="domain" description="Sushi" evidence="10">
    <location>
        <begin position="45"/>
        <end position="103"/>
    </location>
</feature>